<evidence type="ECO:0000256" key="4">
    <source>
        <dbReference type="ARBA" id="ARBA00023172"/>
    </source>
</evidence>
<keyword evidence="3 5" id="KW-0238">DNA-binding</keyword>
<reference evidence="8 9" key="1">
    <citation type="submission" date="2024-06" db="EMBL/GenBank/DDBJ databases">
        <title>Sorghum-associated microbial communities from plants grown in Nebraska, USA.</title>
        <authorList>
            <person name="Schachtman D."/>
        </authorList>
    </citation>
    <scope>NUCLEOTIDE SEQUENCE [LARGE SCALE GENOMIC DNA]</scope>
    <source>
        <strain evidence="8 9">2709</strain>
    </source>
</reference>
<evidence type="ECO:0000259" key="6">
    <source>
        <dbReference type="PROSITE" id="PS51898"/>
    </source>
</evidence>
<dbReference type="Gene3D" id="3.30.160.60">
    <property type="entry name" value="Classic Zinc Finger"/>
    <property type="match status" value="1"/>
</dbReference>
<dbReference type="Gene3D" id="1.10.150.130">
    <property type="match status" value="1"/>
</dbReference>
<accession>A0ABV2Q329</accession>
<feature type="domain" description="Core-binding (CB)" evidence="7">
    <location>
        <begin position="56"/>
        <end position="151"/>
    </location>
</feature>
<keyword evidence="4" id="KW-0233">DNA recombination</keyword>
<dbReference type="InterPro" id="IPR002104">
    <property type="entry name" value="Integrase_catalytic"/>
</dbReference>
<evidence type="ECO:0000313" key="9">
    <source>
        <dbReference type="Proteomes" id="UP001549320"/>
    </source>
</evidence>
<dbReference type="RefSeq" id="WP_354440168.1">
    <property type="nucleotide sequence ID" value="NZ_JBEPSH010000001.1"/>
</dbReference>
<protein>
    <submittedName>
        <fullName evidence="8">Integrase</fullName>
    </submittedName>
</protein>
<dbReference type="PANTHER" id="PTHR30349:SF64">
    <property type="entry name" value="PROPHAGE INTEGRASE INTD-RELATED"/>
    <property type="match status" value="1"/>
</dbReference>
<evidence type="ECO:0000256" key="2">
    <source>
        <dbReference type="ARBA" id="ARBA00022908"/>
    </source>
</evidence>
<sequence length="369" mass="41818">MGRRRKTNLDLESRVYFNHGAYFYVHPDGKWERLGTNREDANAKAKAFNDSSNLYGTMVYWLDQFLVHCETKVKARTLSQRTLEDYEDAILAPTATRARGALRVAFAPPITPHDVEAAMVQNFVTTMAELGRPTPANRERACLSACFSWLLRTGKVPGLKVNPCLRESGVQRNKETKRARYVTHDEYREVFAVASSAERLMMELTYRTLQRPQSDIIYWTSANLAVEGGQRILVHQQNKTGSPIKIALPKNLVELIDKAMGPLNASVVKLRQPLVHRLDGDHYTYHGLSSMLRESIAVANVRRKARKLAPMASFGFRDLKGKGATDMWLAGVPIERIQLLCGHKSKNTTEIYIKQRWLETAQPNMVEMG</sequence>
<dbReference type="PROSITE" id="PS51898">
    <property type="entry name" value="TYR_RECOMBINASE"/>
    <property type="match status" value="1"/>
</dbReference>
<evidence type="ECO:0000256" key="5">
    <source>
        <dbReference type="PROSITE-ProRule" id="PRU01248"/>
    </source>
</evidence>
<evidence type="ECO:0000259" key="7">
    <source>
        <dbReference type="PROSITE" id="PS51900"/>
    </source>
</evidence>
<name>A0ABV2Q329_9BURK</name>
<evidence type="ECO:0000313" key="8">
    <source>
        <dbReference type="EMBL" id="MET4574978.1"/>
    </source>
</evidence>
<keyword evidence="2" id="KW-0229">DNA integration</keyword>
<dbReference type="InterPro" id="IPR044068">
    <property type="entry name" value="CB"/>
</dbReference>
<organism evidence="8 9">
    <name type="scientific">Ottowia thiooxydans</name>
    <dbReference type="NCBI Taxonomy" id="219182"/>
    <lineage>
        <taxon>Bacteria</taxon>
        <taxon>Pseudomonadati</taxon>
        <taxon>Pseudomonadota</taxon>
        <taxon>Betaproteobacteria</taxon>
        <taxon>Burkholderiales</taxon>
        <taxon>Comamonadaceae</taxon>
        <taxon>Ottowia</taxon>
    </lineage>
</organism>
<feature type="domain" description="Tyr recombinase" evidence="6">
    <location>
        <begin position="177"/>
        <end position="365"/>
    </location>
</feature>
<dbReference type="SUPFAM" id="SSF56349">
    <property type="entry name" value="DNA breaking-rejoining enzymes"/>
    <property type="match status" value="1"/>
</dbReference>
<dbReference type="Pfam" id="PF00589">
    <property type="entry name" value="Phage_integrase"/>
    <property type="match status" value="1"/>
</dbReference>
<evidence type="ECO:0000256" key="1">
    <source>
        <dbReference type="ARBA" id="ARBA00008857"/>
    </source>
</evidence>
<proteinExistence type="inferred from homology"/>
<dbReference type="InterPro" id="IPR010998">
    <property type="entry name" value="Integrase_recombinase_N"/>
</dbReference>
<dbReference type="EMBL" id="JBEPSH010000001">
    <property type="protein sequence ID" value="MET4574978.1"/>
    <property type="molecule type" value="Genomic_DNA"/>
</dbReference>
<keyword evidence="9" id="KW-1185">Reference proteome</keyword>
<dbReference type="InterPro" id="IPR013762">
    <property type="entry name" value="Integrase-like_cat_sf"/>
</dbReference>
<dbReference type="Gene3D" id="1.10.443.10">
    <property type="entry name" value="Intergrase catalytic core"/>
    <property type="match status" value="1"/>
</dbReference>
<dbReference type="InterPro" id="IPR050090">
    <property type="entry name" value="Tyrosine_recombinase_XerCD"/>
</dbReference>
<comment type="similarity">
    <text evidence="1">Belongs to the 'phage' integrase family.</text>
</comment>
<dbReference type="Proteomes" id="UP001549320">
    <property type="component" value="Unassembled WGS sequence"/>
</dbReference>
<dbReference type="PROSITE" id="PS51900">
    <property type="entry name" value="CB"/>
    <property type="match status" value="1"/>
</dbReference>
<evidence type="ECO:0000256" key="3">
    <source>
        <dbReference type="ARBA" id="ARBA00023125"/>
    </source>
</evidence>
<gene>
    <name evidence="8" type="ORF">ABIE13_000075</name>
</gene>
<dbReference type="InterPro" id="IPR011010">
    <property type="entry name" value="DNA_brk_join_enz"/>
</dbReference>
<dbReference type="PANTHER" id="PTHR30349">
    <property type="entry name" value="PHAGE INTEGRASE-RELATED"/>
    <property type="match status" value="1"/>
</dbReference>
<comment type="caution">
    <text evidence="8">The sequence shown here is derived from an EMBL/GenBank/DDBJ whole genome shotgun (WGS) entry which is preliminary data.</text>
</comment>